<dbReference type="PANTHER" id="PTHR33932">
    <property type="entry name" value="NA(+)/H(+) ANTIPORTER SUBUNIT B"/>
    <property type="match status" value="1"/>
</dbReference>
<keyword evidence="12" id="KW-1185">Reference proteome</keyword>
<dbReference type="RefSeq" id="WP_378260803.1">
    <property type="nucleotide sequence ID" value="NZ_JBHSIT010000010.1"/>
</dbReference>
<dbReference type="Pfam" id="PF04039">
    <property type="entry name" value="MnhB"/>
    <property type="match status" value="1"/>
</dbReference>
<evidence type="ECO:0000313" key="12">
    <source>
        <dbReference type="Proteomes" id="UP001595872"/>
    </source>
</evidence>
<evidence type="ECO:0000256" key="3">
    <source>
        <dbReference type="ARBA" id="ARBA00022475"/>
    </source>
</evidence>
<evidence type="ECO:0000259" key="10">
    <source>
        <dbReference type="Pfam" id="PF04039"/>
    </source>
</evidence>
<evidence type="ECO:0000256" key="5">
    <source>
        <dbReference type="ARBA" id="ARBA00022989"/>
    </source>
</evidence>
<name>A0ABV9U591_9ACTN</name>
<evidence type="ECO:0000313" key="11">
    <source>
        <dbReference type="EMBL" id="MFC4911658.1"/>
    </source>
</evidence>
<comment type="subcellular location">
    <subcellularLocation>
        <location evidence="1">Cell membrane</location>
        <topology evidence="1">Multi-pass membrane protein</topology>
    </subcellularLocation>
</comment>
<proteinExistence type="inferred from homology"/>
<dbReference type="InterPro" id="IPR007182">
    <property type="entry name" value="MnhB"/>
</dbReference>
<sequence length="275" mass="29028">MHRRPFAGAFLTGGFAALLAAGFLAAPREHAPLPAMARHALDVSLPEWKLTEPVNEIVYGTRGFDTFGETFLLLSAVISVIVLTRPRESRVEAMGEETAGRREQAEDDPDRAPDARERAARRAERAEQDARTPMTVVVRNAVRVVGPVLFAAGCYLVAWGYAPGGGFPAGAVVAGVILMIYAAYGRRMFGTARLEAAELAGALAIVLIAVLGLVVKGAVGADWVPHAAAQTPASGGIVQPFSVAEFAEVGTGILLAVHALLGARHDWSPDQEELS</sequence>
<feature type="transmembrane region" description="Helical" evidence="8">
    <location>
        <begin position="141"/>
        <end position="161"/>
    </location>
</feature>
<evidence type="ECO:0000256" key="7">
    <source>
        <dbReference type="SAM" id="MobiDB-lite"/>
    </source>
</evidence>
<dbReference type="InterPro" id="IPR050622">
    <property type="entry name" value="CPA3_antiporter_subunitB"/>
</dbReference>
<comment type="caution">
    <text evidence="11">The sequence shown here is derived from an EMBL/GenBank/DDBJ whole genome shotgun (WGS) entry which is preliminary data.</text>
</comment>
<dbReference type="Proteomes" id="UP001595872">
    <property type="component" value="Unassembled WGS sequence"/>
</dbReference>
<feature type="transmembrane region" description="Helical" evidence="8">
    <location>
        <begin position="66"/>
        <end position="84"/>
    </location>
</feature>
<feature type="chain" id="PRO_5045220419" evidence="9">
    <location>
        <begin position="21"/>
        <end position="275"/>
    </location>
</feature>
<keyword evidence="3" id="KW-1003">Cell membrane</keyword>
<feature type="transmembrane region" description="Helical" evidence="8">
    <location>
        <begin position="196"/>
        <end position="215"/>
    </location>
</feature>
<evidence type="ECO:0000256" key="6">
    <source>
        <dbReference type="ARBA" id="ARBA00023136"/>
    </source>
</evidence>
<keyword evidence="6 8" id="KW-0472">Membrane</keyword>
<gene>
    <name evidence="11" type="ORF">ACFPCY_30440</name>
</gene>
<evidence type="ECO:0000256" key="2">
    <source>
        <dbReference type="ARBA" id="ARBA00009425"/>
    </source>
</evidence>
<organism evidence="11 12">
    <name type="scientific">Actinomadura gamaensis</name>
    <dbReference type="NCBI Taxonomy" id="1763541"/>
    <lineage>
        <taxon>Bacteria</taxon>
        <taxon>Bacillati</taxon>
        <taxon>Actinomycetota</taxon>
        <taxon>Actinomycetes</taxon>
        <taxon>Streptosporangiales</taxon>
        <taxon>Thermomonosporaceae</taxon>
        <taxon>Actinomadura</taxon>
    </lineage>
</organism>
<evidence type="ECO:0000256" key="1">
    <source>
        <dbReference type="ARBA" id="ARBA00004651"/>
    </source>
</evidence>
<feature type="signal peptide" evidence="9">
    <location>
        <begin position="1"/>
        <end position="20"/>
    </location>
</feature>
<protein>
    <submittedName>
        <fullName evidence="11">MnhB domain-containing protein</fullName>
    </submittedName>
</protein>
<feature type="domain" description="Na+/H+ antiporter MnhB subunit-related protein" evidence="10">
    <location>
        <begin position="137"/>
        <end position="254"/>
    </location>
</feature>
<evidence type="ECO:0000256" key="9">
    <source>
        <dbReference type="SAM" id="SignalP"/>
    </source>
</evidence>
<accession>A0ABV9U591</accession>
<feature type="region of interest" description="Disordered" evidence="7">
    <location>
        <begin position="92"/>
        <end position="127"/>
    </location>
</feature>
<evidence type="ECO:0000256" key="4">
    <source>
        <dbReference type="ARBA" id="ARBA00022692"/>
    </source>
</evidence>
<evidence type="ECO:0000256" key="8">
    <source>
        <dbReference type="SAM" id="Phobius"/>
    </source>
</evidence>
<dbReference type="PANTHER" id="PTHR33932:SF4">
    <property type="entry name" value="NA(+)_H(+) ANTIPORTER SUBUNIT B"/>
    <property type="match status" value="1"/>
</dbReference>
<feature type="transmembrane region" description="Helical" evidence="8">
    <location>
        <begin position="167"/>
        <end position="184"/>
    </location>
</feature>
<keyword evidence="9" id="KW-0732">Signal</keyword>
<keyword evidence="5 8" id="KW-1133">Transmembrane helix</keyword>
<keyword evidence="4 8" id="KW-0812">Transmembrane</keyword>
<reference evidence="12" key="1">
    <citation type="journal article" date="2019" name="Int. J. Syst. Evol. Microbiol.">
        <title>The Global Catalogue of Microorganisms (GCM) 10K type strain sequencing project: providing services to taxonomists for standard genome sequencing and annotation.</title>
        <authorList>
            <consortium name="The Broad Institute Genomics Platform"/>
            <consortium name="The Broad Institute Genome Sequencing Center for Infectious Disease"/>
            <person name="Wu L."/>
            <person name="Ma J."/>
        </authorList>
    </citation>
    <scope>NUCLEOTIDE SEQUENCE [LARGE SCALE GENOMIC DNA]</scope>
    <source>
        <strain evidence="12">KLKA75</strain>
    </source>
</reference>
<comment type="similarity">
    <text evidence="2">Belongs to the CPA3 antiporters (TC 2.A.63) subunit B family.</text>
</comment>
<dbReference type="EMBL" id="JBHSIT010000010">
    <property type="protein sequence ID" value="MFC4911658.1"/>
    <property type="molecule type" value="Genomic_DNA"/>
</dbReference>